<gene>
    <name evidence="2" type="ORF">EYF80_018471</name>
</gene>
<evidence type="ECO:0000256" key="1">
    <source>
        <dbReference type="SAM" id="MobiDB-lite"/>
    </source>
</evidence>
<proteinExistence type="predicted"/>
<sequence>MRHAAESGMSWPGLGSESQRGAGCDERRRGGGVPDDSRTQPRDESLVMAEENQTPGLPEAKTPVAS</sequence>
<reference evidence="2 3" key="1">
    <citation type="submission" date="2019-03" db="EMBL/GenBank/DDBJ databases">
        <title>First draft genome of Liparis tanakae, snailfish: a comprehensive survey of snailfish specific genes.</title>
        <authorList>
            <person name="Kim W."/>
            <person name="Song I."/>
            <person name="Jeong J.-H."/>
            <person name="Kim D."/>
            <person name="Kim S."/>
            <person name="Ryu S."/>
            <person name="Song J.Y."/>
            <person name="Lee S.K."/>
        </authorList>
    </citation>
    <scope>NUCLEOTIDE SEQUENCE [LARGE SCALE GENOMIC DNA]</scope>
    <source>
        <tissue evidence="2">Muscle</tissue>
    </source>
</reference>
<comment type="caution">
    <text evidence="2">The sequence shown here is derived from an EMBL/GenBank/DDBJ whole genome shotgun (WGS) entry which is preliminary data.</text>
</comment>
<dbReference type="AlphaFoldDB" id="A0A4Z2HZI9"/>
<name>A0A4Z2HZI9_9TELE</name>
<feature type="region of interest" description="Disordered" evidence="1">
    <location>
        <begin position="1"/>
        <end position="66"/>
    </location>
</feature>
<feature type="compositionally biased region" description="Basic and acidic residues" evidence="1">
    <location>
        <begin position="23"/>
        <end position="45"/>
    </location>
</feature>
<accession>A0A4Z2HZI9</accession>
<dbReference type="Proteomes" id="UP000314294">
    <property type="component" value="Unassembled WGS sequence"/>
</dbReference>
<evidence type="ECO:0000313" key="3">
    <source>
        <dbReference type="Proteomes" id="UP000314294"/>
    </source>
</evidence>
<keyword evidence="3" id="KW-1185">Reference proteome</keyword>
<protein>
    <submittedName>
        <fullName evidence="2">Uncharacterized protein</fullName>
    </submittedName>
</protein>
<evidence type="ECO:0000313" key="2">
    <source>
        <dbReference type="EMBL" id="TNN71269.1"/>
    </source>
</evidence>
<organism evidence="2 3">
    <name type="scientific">Liparis tanakae</name>
    <name type="common">Tanaka's snailfish</name>
    <dbReference type="NCBI Taxonomy" id="230148"/>
    <lineage>
        <taxon>Eukaryota</taxon>
        <taxon>Metazoa</taxon>
        <taxon>Chordata</taxon>
        <taxon>Craniata</taxon>
        <taxon>Vertebrata</taxon>
        <taxon>Euteleostomi</taxon>
        <taxon>Actinopterygii</taxon>
        <taxon>Neopterygii</taxon>
        <taxon>Teleostei</taxon>
        <taxon>Neoteleostei</taxon>
        <taxon>Acanthomorphata</taxon>
        <taxon>Eupercaria</taxon>
        <taxon>Perciformes</taxon>
        <taxon>Cottioidei</taxon>
        <taxon>Cottales</taxon>
        <taxon>Liparidae</taxon>
        <taxon>Liparis</taxon>
    </lineage>
</organism>
<dbReference type="EMBL" id="SRLO01000152">
    <property type="protein sequence ID" value="TNN71269.1"/>
    <property type="molecule type" value="Genomic_DNA"/>
</dbReference>